<dbReference type="CDD" id="cd06268">
    <property type="entry name" value="PBP1_ABC_transporter_LIVBP-like"/>
    <property type="match status" value="1"/>
</dbReference>
<dbReference type="RefSeq" id="WP_147031708.1">
    <property type="nucleotide sequence ID" value="NZ_CP042436.1"/>
</dbReference>
<reference evidence="1 2" key="1">
    <citation type="journal article" date="2017" name="Curr. Microbiol.">
        <title>Mucilaginibacter ginsenosidivorans sp. nov., Isolated from Soil of Ginseng Field.</title>
        <authorList>
            <person name="Kim M.M."/>
            <person name="Siddiqi M.Z."/>
            <person name="Im W.T."/>
        </authorList>
    </citation>
    <scope>NUCLEOTIDE SEQUENCE [LARGE SCALE GENOMIC DNA]</scope>
    <source>
        <strain evidence="1 2">Gsoil 3017</strain>
    </source>
</reference>
<dbReference type="Proteomes" id="UP000321479">
    <property type="component" value="Chromosome"/>
</dbReference>
<dbReference type="PROSITE" id="PS51257">
    <property type="entry name" value="PROKAR_LIPOPROTEIN"/>
    <property type="match status" value="1"/>
</dbReference>
<evidence type="ECO:0000313" key="2">
    <source>
        <dbReference type="Proteomes" id="UP000321479"/>
    </source>
</evidence>
<dbReference type="OrthoDB" id="2149800at2"/>
<dbReference type="EMBL" id="CP042436">
    <property type="protein sequence ID" value="QEC63132.1"/>
    <property type="molecule type" value="Genomic_DNA"/>
</dbReference>
<protein>
    <submittedName>
        <fullName evidence="1">Amino acid ABC transporter substrate-binding protein</fullName>
    </submittedName>
</protein>
<dbReference type="InterPro" id="IPR028082">
    <property type="entry name" value="Peripla_BP_I"/>
</dbReference>
<dbReference type="Gene3D" id="3.40.50.2300">
    <property type="match status" value="2"/>
</dbReference>
<dbReference type="AlphaFoldDB" id="A0A5B8UW51"/>
<gene>
    <name evidence="1" type="ORF">FRZ54_11275</name>
</gene>
<organism evidence="1 2">
    <name type="scientific">Mucilaginibacter ginsenosidivorans</name>
    <dbReference type="NCBI Taxonomy" id="398053"/>
    <lineage>
        <taxon>Bacteria</taxon>
        <taxon>Pseudomonadati</taxon>
        <taxon>Bacteroidota</taxon>
        <taxon>Sphingobacteriia</taxon>
        <taxon>Sphingobacteriales</taxon>
        <taxon>Sphingobacteriaceae</taxon>
        <taxon>Mucilaginibacter</taxon>
    </lineage>
</organism>
<dbReference type="SUPFAM" id="SSF53822">
    <property type="entry name" value="Periplasmic binding protein-like I"/>
    <property type="match status" value="1"/>
</dbReference>
<accession>A0A5B8UW51</accession>
<evidence type="ECO:0000313" key="1">
    <source>
        <dbReference type="EMBL" id="QEC63132.1"/>
    </source>
</evidence>
<name>A0A5B8UW51_9SPHI</name>
<sequence>MTSARNHLPLLSGNRWLFFAGIALLAAACSPKVRPVTTAASSKKEQPAVTKKEQEKPEAKLVAAKTASIAMLLPLELDNLNPGGAYNSTTLSHANLSLDFYQGFKLALDTLAERGYNFKLQLFDTKDQVPEAQSLGYNAAIRSSNLVVGPIFPDDMHAFADILSGPPKLIVSPLSPASPSNIKNPNLVTVATPLVYHAKGAADYINEHYRPKKVFILKSGFSDENNYIIPFKKQIDSIGKGKIKVVAEVIQRGQLNGLMPQLSATEENIFVVPSTNQGFLMVTLHSLDSLSKNYKVVVFGHPNWRKFAYLKTDLLSDLKTHITSTSRVDWKDAAIAAFARDYRRAYRTEPNYYAIMGYDEGMYFGGLLTGGTDIKTLDKADFTGILNKYHFIKRPGVGWINTHVNVLQYDNFELKKAE</sequence>
<proteinExistence type="predicted"/>
<keyword evidence="2" id="KW-1185">Reference proteome</keyword>
<dbReference type="KEGG" id="mgin:FRZ54_11275"/>